<reference evidence="2" key="1">
    <citation type="journal article" date="2019" name="Int. J. Syst. Evol. Microbiol.">
        <title>The Global Catalogue of Microorganisms (GCM) 10K type strain sequencing project: providing services to taxonomists for standard genome sequencing and annotation.</title>
        <authorList>
            <consortium name="The Broad Institute Genomics Platform"/>
            <consortium name="The Broad Institute Genome Sequencing Center for Infectious Disease"/>
            <person name="Wu L."/>
            <person name="Ma J."/>
        </authorList>
    </citation>
    <scope>NUCLEOTIDE SEQUENCE [LARGE SCALE GENOMIC DNA]</scope>
    <source>
        <strain evidence="2">CGMCC 1.15399</strain>
    </source>
</reference>
<evidence type="ECO:0008006" key="3">
    <source>
        <dbReference type="Google" id="ProtNLM"/>
    </source>
</evidence>
<comment type="caution">
    <text evidence="1">The sequence shown here is derived from an EMBL/GenBank/DDBJ whole genome shotgun (WGS) entry which is preliminary data.</text>
</comment>
<name>A0ABW4GBM3_9ACTN</name>
<dbReference type="EMBL" id="JBHUCM010000017">
    <property type="protein sequence ID" value="MFD1539698.1"/>
    <property type="molecule type" value="Genomic_DNA"/>
</dbReference>
<gene>
    <name evidence="1" type="ORF">ACFSJ0_21775</name>
</gene>
<keyword evidence="2" id="KW-1185">Reference proteome</keyword>
<protein>
    <recommendedName>
        <fullName evidence="3">PRC-barrel domain containing protein</fullName>
    </recommendedName>
</protein>
<organism evidence="1 2">
    <name type="scientific">Nonomuraea guangzhouensis</name>
    <dbReference type="NCBI Taxonomy" id="1291555"/>
    <lineage>
        <taxon>Bacteria</taxon>
        <taxon>Bacillati</taxon>
        <taxon>Actinomycetota</taxon>
        <taxon>Actinomycetes</taxon>
        <taxon>Streptosporangiales</taxon>
        <taxon>Streptosporangiaceae</taxon>
        <taxon>Nonomuraea</taxon>
    </lineage>
</organism>
<sequence length="56" mass="6175">MATLVRGDDLGLREDLTNTVNALLITRHGDELGWVPDLLLDCVMWEAWATSGDCTT</sequence>
<proteinExistence type="predicted"/>
<accession>A0ABW4GBM3</accession>
<evidence type="ECO:0000313" key="2">
    <source>
        <dbReference type="Proteomes" id="UP001597097"/>
    </source>
</evidence>
<dbReference type="Proteomes" id="UP001597097">
    <property type="component" value="Unassembled WGS sequence"/>
</dbReference>
<dbReference type="RefSeq" id="WP_219534200.1">
    <property type="nucleotide sequence ID" value="NZ_JAHKRM010000021.1"/>
</dbReference>
<evidence type="ECO:0000313" key="1">
    <source>
        <dbReference type="EMBL" id="MFD1539698.1"/>
    </source>
</evidence>